<evidence type="ECO:0000313" key="8">
    <source>
        <dbReference type="EMBL" id="MPL85163.1"/>
    </source>
</evidence>
<dbReference type="CDD" id="cd17485">
    <property type="entry name" value="MFS_MFSD3"/>
    <property type="match status" value="1"/>
</dbReference>
<proteinExistence type="predicted"/>
<evidence type="ECO:0000256" key="4">
    <source>
        <dbReference type="ARBA" id="ARBA00022989"/>
    </source>
</evidence>
<dbReference type="PROSITE" id="PS50850">
    <property type="entry name" value="MFS"/>
    <property type="match status" value="1"/>
</dbReference>
<dbReference type="EMBL" id="VSSQ01000201">
    <property type="protein sequence ID" value="MPL85163.1"/>
    <property type="molecule type" value="Genomic_DNA"/>
</dbReference>
<dbReference type="InterPro" id="IPR020846">
    <property type="entry name" value="MFS_dom"/>
</dbReference>
<feature type="transmembrane region" description="Helical" evidence="6">
    <location>
        <begin position="144"/>
        <end position="161"/>
    </location>
</feature>
<keyword evidence="2" id="KW-0813">Transport</keyword>
<feature type="transmembrane region" description="Helical" evidence="6">
    <location>
        <begin position="249"/>
        <end position="270"/>
    </location>
</feature>
<organism evidence="8">
    <name type="scientific">bioreactor metagenome</name>
    <dbReference type="NCBI Taxonomy" id="1076179"/>
    <lineage>
        <taxon>unclassified sequences</taxon>
        <taxon>metagenomes</taxon>
        <taxon>ecological metagenomes</taxon>
    </lineage>
</organism>
<accession>A0A644V2P7</accession>
<keyword evidence="3 6" id="KW-0812">Transmembrane</keyword>
<evidence type="ECO:0000259" key="7">
    <source>
        <dbReference type="PROSITE" id="PS50850"/>
    </source>
</evidence>
<dbReference type="GO" id="GO:0016020">
    <property type="term" value="C:membrane"/>
    <property type="evidence" value="ECO:0007669"/>
    <property type="project" value="UniProtKB-SubCell"/>
</dbReference>
<dbReference type="InterPro" id="IPR011701">
    <property type="entry name" value="MFS"/>
</dbReference>
<feature type="transmembrane region" description="Helical" evidence="6">
    <location>
        <begin position="167"/>
        <end position="184"/>
    </location>
</feature>
<evidence type="ECO:0000256" key="6">
    <source>
        <dbReference type="SAM" id="Phobius"/>
    </source>
</evidence>
<dbReference type="Pfam" id="PF07690">
    <property type="entry name" value="MFS_1"/>
    <property type="match status" value="1"/>
</dbReference>
<feature type="transmembrane region" description="Helical" evidence="6">
    <location>
        <begin position="370"/>
        <end position="390"/>
    </location>
</feature>
<name>A0A644V2P7_9ZZZZ</name>
<comment type="subcellular location">
    <subcellularLocation>
        <location evidence="1">Membrane</location>
        <topology evidence="1">Multi-pass membrane protein</topology>
    </subcellularLocation>
</comment>
<feature type="transmembrane region" description="Helical" evidence="6">
    <location>
        <begin position="100"/>
        <end position="123"/>
    </location>
</feature>
<feature type="transmembrane region" description="Helical" evidence="6">
    <location>
        <begin position="12"/>
        <end position="31"/>
    </location>
</feature>
<dbReference type="InterPro" id="IPR036259">
    <property type="entry name" value="MFS_trans_sf"/>
</dbReference>
<reference evidence="8" key="1">
    <citation type="submission" date="2019-08" db="EMBL/GenBank/DDBJ databases">
        <authorList>
            <person name="Kucharzyk K."/>
            <person name="Murdoch R.W."/>
            <person name="Higgins S."/>
            <person name="Loffler F."/>
        </authorList>
    </citation>
    <scope>NUCLEOTIDE SEQUENCE</scope>
</reference>
<dbReference type="AlphaFoldDB" id="A0A644V2P7"/>
<sequence length="399" mass="44776">MMKLKFPTLFSLYIAQSIPMSFFSTVVPVIMRQEQYSLESIGLLQLVKLPWIFKFLWAPLVDNHANNRKQIRRWIIFSELFYAGVILSISLFSLQTDFRLIVMLMILAFIASATQDIATDIFAIRILRPEEKAVGNGIQSGGSFIGSLFGTGVLLLAYHYLGWQYLLWILAAFVVFAIVPLYVYRPESDLSIEKKGRVKVTDIFSFFKEKLARKRLLVLMFYYSGLIGILAMLKPYMVDLGYNVKEIGFMSGIVGTAVAATFAFLGGYIVKFTGRKTAAYLFALLNLFVGVFFYLISIHTPSLLELYAGICLLWGAYGLSTVVIYTTSMDAVRPSSSGTDFTVQIVVAHLSSMLIAVFSGKVGDLVGYHSLFGIEALFSLCSVLILFYVYPVKMKYGNR</sequence>
<feature type="transmembrane region" description="Helical" evidence="6">
    <location>
        <begin position="74"/>
        <end position="94"/>
    </location>
</feature>
<dbReference type="PANTHER" id="PTHR12778:SF10">
    <property type="entry name" value="MAJOR FACILITATOR SUPERFAMILY DOMAIN-CONTAINING PROTEIN 3"/>
    <property type="match status" value="1"/>
</dbReference>
<feature type="transmembrane region" description="Helical" evidence="6">
    <location>
        <begin position="338"/>
        <end position="358"/>
    </location>
</feature>
<dbReference type="SUPFAM" id="SSF103473">
    <property type="entry name" value="MFS general substrate transporter"/>
    <property type="match status" value="1"/>
</dbReference>
<evidence type="ECO:0000256" key="1">
    <source>
        <dbReference type="ARBA" id="ARBA00004141"/>
    </source>
</evidence>
<comment type="caution">
    <text evidence="8">The sequence shown here is derived from an EMBL/GenBank/DDBJ whole genome shotgun (WGS) entry which is preliminary data.</text>
</comment>
<evidence type="ECO:0000256" key="2">
    <source>
        <dbReference type="ARBA" id="ARBA00022448"/>
    </source>
</evidence>
<gene>
    <name evidence="8" type="primary">ampG_4</name>
    <name evidence="8" type="ORF">SDC9_31131</name>
</gene>
<dbReference type="GO" id="GO:0022857">
    <property type="term" value="F:transmembrane transporter activity"/>
    <property type="evidence" value="ECO:0007669"/>
    <property type="project" value="InterPro"/>
</dbReference>
<feature type="transmembrane region" description="Helical" evidence="6">
    <location>
        <begin position="216"/>
        <end position="237"/>
    </location>
</feature>
<keyword evidence="5 6" id="KW-0472">Membrane</keyword>
<protein>
    <submittedName>
        <fullName evidence="8">Protein AmpG</fullName>
    </submittedName>
</protein>
<dbReference type="PANTHER" id="PTHR12778">
    <property type="entry name" value="SOLUTE CARRIER FAMILY 33 ACETYL-COA TRANSPORTER -RELATED"/>
    <property type="match status" value="1"/>
</dbReference>
<dbReference type="InterPro" id="IPR004752">
    <property type="entry name" value="AmpG_permease/AT-1"/>
</dbReference>
<feature type="transmembrane region" description="Helical" evidence="6">
    <location>
        <begin position="306"/>
        <end position="326"/>
    </location>
</feature>
<evidence type="ECO:0000256" key="5">
    <source>
        <dbReference type="ARBA" id="ARBA00023136"/>
    </source>
</evidence>
<feature type="domain" description="Major facilitator superfamily (MFS) profile" evidence="7">
    <location>
        <begin position="1"/>
        <end position="394"/>
    </location>
</feature>
<evidence type="ECO:0000256" key="3">
    <source>
        <dbReference type="ARBA" id="ARBA00022692"/>
    </source>
</evidence>
<dbReference type="Gene3D" id="1.20.1250.20">
    <property type="entry name" value="MFS general substrate transporter like domains"/>
    <property type="match status" value="1"/>
</dbReference>
<feature type="transmembrane region" description="Helical" evidence="6">
    <location>
        <begin position="277"/>
        <end position="300"/>
    </location>
</feature>
<keyword evidence="4 6" id="KW-1133">Transmembrane helix</keyword>
<feature type="transmembrane region" description="Helical" evidence="6">
    <location>
        <begin position="43"/>
        <end position="62"/>
    </location>
</feature>